<dbReference type="Proteomes" id="UP001596978">
    <property type="component" value="Unassembled WGS sequence"/>
</dbReference>
<dbReference type="Pfam" id="PF20556">
    <property type="entry name" value="DUF6768"/>
    <property type="match status" value="1"/>
</dbReference>
<organism evidence="2 3">
    <name type="scientific">Sungkyunkwania multivorans</name>
    <dbReference type="NCBI Taxonomy" id="1173618"/>
    <lineage>
        <taxon>Bacteria</taxon>
        <taxon>Pseudomonadati</taxon>
        <taxon>Bacteroidota</taxon>
        <taxon>Flavobacteriia</taxon>
        <taxon>Flavobacteriales</taxon>
        <taxon>Flavobacteriaceae</taxon>
        <taxon>Sungkyunkwania</taxon>
    </lineage>
</organism>
<reference evidence="3" key="1">
    <citation type="journal article" date="2019" name="Int. J. Syst. Evol. Microbiol.">
        <title>The Global Catalogue of Microorganisms (GCM) 10K type strain sequencing project: providing services to taxonomists for standard genome sequencing and annotation.</title>
        <authorList>
            <consortium name="The Broad Institute Genomics Platform"/>
            <consortium name="The Broad Institute Genome Sequencing Center for Infectious Disease"/>
            <person name="Wu L."/>
            <person name="Ma J."/>
        </authorList>
    </citation>
    <scope>NUCLEOTIDE SEQUENCE [LARGE SCALE GENOMIC DNA]</scope>
    <source>
        <strain evidence="3">CCUG 62952</strain>
    </source>
</reference>
<keyword evidence="1" id="KW-0812">Transmembrane</keyword>
<proteinExistence type="predicted"/>
<evidence type="ECO:0000313" key="3">
    <source>
        <dbReference type="Proteomes" id="UP001596978"/>
    </source>
</evidence>
<keyword evidence="1" id="KW-1133">Transmembrane helix</keyword>
<dbReference type="RefSeq" id="WP_386403012.1">
    <property type="nucleotide sequence ID" value="NZ_JBHTJH010000002.1"/>
</dbReference>
<protein>
    <submittedName>
        <fullName evidence="2">DUF6768 family protein</fullName>
    </submittedName>
</protein>
<name>A0ABW3CWH3_9FLAO</name>
<accession>A0ABW3CWH3</accession>
<keyword evidence="1" id="KW-0472">Membrane</keyword>
<evidence type="ECO:0000256" key="1">
    <source>
        <dbReference type="SAM" id="Phobius"/>
    </source>
</evidence>
<evidence type="ECO:0000313" key="2">
    <source>
        <dbReference type="EMBL" id="MFD0860943.1"/>
    </source>
</evidence>
<keyword evidence="3" id="KW-1185">Reference proteome</keyword>
<dbReference type="InterPro" id="IPR046659">
    <property type="entry name" value="DUF6768"/>
</dbReference>
<gene>
    <name evidence="2" type="ORF">ACFQ1M_01880</name>
</gene>
<sequence>MKSELEDIDKLIKEALTEEEAAFYDELEEENLINKVIGVHRGKIGWLVIIMTIVHVVVFGLFIYCLVQFLNAETTEELIKWSAAGFLSLLPTAMIKLFSWMQMDKRDILRELKRLELQVAALASREKK</sequence>
<feature type="transmembrane region" description="Helical" evidence="1">
    <location>
        <begin position="44"/>
        <end position="69"/>
    </location>
</feature>
<comment type="caution">
    <text evidence="2">The sequence shown here is derived from an EMBL/GenBank/DDBJ whole genome shotgun (WGS) entry which is preliminary data.</text>
</comment>
<feature type="transmembrane region" description="Helical" evidence="1">
    <location>
        <begin position="81"/>
        <end position="100"/>
    </location>
</feature>
<dbReference type="EMBL" id="JBHTJH010000002">
    <property type="protein sequence ID" value="MFD0860943.1"/>
    <property type="molecule type" value="Genomic_DNA"/>
</dbReference>